<comment type="caution">
    <text evidence="1">The sequence shown here is derived from an EMBL/GenBank/DDBJ whole genome shotgun (WGS) entry which is preliminary data.</text>
</comment>
<evidence type="ECO:0000313" key="1">
    <source>
        <dbReference type="EMBL" id="KAJ7773132.1"/>
    </source>
</evidence>
<name>A0AAD7JW35_9AGAR</name>
<accession>A0AAD7JW35</accession>
<evidence type="ECO:0000313" key="2">
    <source>
        <dbReference type="Proteomes" id="UP001215598"/>
    </source>
</evidence>
<reference evidence="1" key="1">
    <citation type="submission" date="2023-03" db="EMBL/GenBank/DDBJ databases">
        <title>Massive genome expansion in bonnet fungi (Mycena s.s.) driven by repeated elements and novel gene families across ecological guilds.</title>
        <authorList>
            <consortium name="Lawrence Berkeley National Laboratory"/>
            <person name="Harder C.B."/>
            <person name="Miyauchi S."/>
            <person name="Viragh M."/>
            <person name="Kuo A."/>
            <person name="Thoen E."/>
            <person name="Andreopoulos B."/>
            <person name="Lu D."/>
            <person name="Skrede I."/>
            <person name="Drula E."/>
            <person name="Henrissat B."/>
            <person name="Morin E."/>
            <person name="Kohler A."/>
            <person name="Barry K."/>
            <person name="LaButti K."/>
            <person name="Morin E."/>
            <person name="Salamov A."/>
            <person name="Lipzen A."/>
            <person name="Mereny Z."/>
            <person name="Hegedus B."/>
            <person name="Baldrian P."/>
            <person name="Stursova M."/>
            <person name="Weitz H."/>
            <person name="Taylor A."/>
            <person name="Grigoriev I.V."/>
            <person name="Nagy L.G."/>
            <person name="Martin F."/>
            <person name="Kauserud H."/>
        </authorList>
    </citation>
    <scope>NUCLEOTIDE SEQUENCE</scope>
    <source>
        <strain evidence="1">CBHHK182m</strain>
    </source>
</reference>
<keyword evidence="2" id="KW-1185">Reference proteome</keyword>
<dbReference type="Proteomes" id="UP001215598">
    <property type="component" value="Unassembled WGS sequence"/>
</dbReference>
<dbReference type="AlphaFoldDB" id="A0AAD7JW35"/>
<feature type="non-terminal residue" evidence="1">
    <location>
        <position position="305"/>
    </location>
</feature>
<dbReference type="EMBL" id="JARKIB010000013">
    <property type="protein sequence ID" value="KAJ7773132.1"/>
    <property type="molecule type" value="Genomic_DNA"/>
</dbReference>
<protein>
    <submittedName>
        <fullName evidence="1">Uncharacterized protein</fullName>
    </submittedName>
</protein>
<proteinExistence type="predicted"/>
<organism evidence="1 2">
    <name type="scientific">Mycena metata</name>
    <dbReference type="NCBI Taxonomy" id="1033252"/>
    <lineage>
        <taxon>Eukaryota</taxon>
        <taxon>Fungi</taxon>
        <taxon>Dikarya</taxon>
        <taxon>Basidiomycota</taxon>
        <taxon>Agaricomycotina</taxon>
        <taxon>Agaricomycetes</taxon>
        <taxon>Agaricomycetidae</taxon>
        <taxon>Agaricales</taxon>
        <taxon>Marasmiineae</taxon>
        <taxon>Mycenaceae</taxon>
        <taxon>Mycena</taxon>
    </lineage>
</organism>
<sequence>WSLQDIIVCSSLSSVILNIIRYYKSVVWNPDIFFKPWFNVDPKFFRSTLDVCGAVVAGSQINQLLDRTRYDNSDMDIFLRIGGIQRMGGWLETQGYRLVSSSSTYGPFHQTVARLSTRLAIATASDNTVKGVFNYERYVASTQVVYHQRIQLVVVDMNPIHHVLFDFHSTAVMNYMVSDAVVSVFPTSTFLLSKSYVSKSTPETAERSEQWKSKYRERGFRIVRRRSKGVHRDIRLGRRSTGDSRTWVIKLKGEFVVSLAIVLLINLTEPPFEACSIYGRMDMDVGFEVLSWRSGVACHDSALRI</sequence>
<feature type="non-terminal residue" evidence="1">
    <location>
        <position position="1"/>
    </location>
</feature>
<gene>
    <name evidence="1" type="ORF">B0H16DRAFT_1217537</name>
</gene>